<name>H8GKN2_METAL</name>
<evidence type="ECO:0000313" key="2">
    <source>
        <dbReference type="EMBL" id="EIC28040.1"/>
    </source>
</evidence>
<dbReference type="Pfam" id="PF12706">
    <property type="entry name" value="Lactamase_B_2"/>
    <property type="match status" value="1"/>
</dbReference>
<dbReference type="HOGENOM" id="CLU_031317_1_0_6"/>
<proteinExistence type="predicted"/>
<dbReference type="EMBL" id="CM001475">
    <property type="protein sequence ID" value="EIC28040.1"/>
    <property type="molecule type" value="Genomic_DNA"/>
</dbReference>
<evidence type="ECO:0000259" key="1">
    <source>
        <dbReference type="SMART" id="SM00849"/>
    </source>
</evidence>
<dbReference type="STRING" id="686340.Metal_0173"/>
<keyword evidence="2" id="KW-0378">Hydrolase</keyword>
<dbReference type="PANTHER" id="PTHR42663">
    <property type="entry name" value="HYDROLASE C777.06C-RELATED-RELATED"/>
    <property type="match status" value="1"/>
</dbReference>
<dbReference type="Gene3D" id="3.60.15.10">
    <property type="entry name" value="Ribonuclease Z/Hydroxyacylglutathione hydrolase-like"/>
    <property type="match status" value="1"/>
</dbReference>
<reference evidence="2 3" key="1">
    <citation type="journal article" date="2013" name="Genome Announc.">
        <title>Genome Sequence of the Obligate Gammaproteobacterial Methanotroph Methylomicrobium album Strain BG8.</title>
        <authorList>
            <person name="Kits K.D."/>
            <person name="Kalyuzhnaya M.G."/>
            <person name="Klotz M.G."/>
            <person name="Jetten M.S."/>
            <person name="Op den Camp H.J."/>
            <person name="Vuilleumier S."/>
            <person name="Bringel F."/>
            <person name="Dispirito A.A."/>
            <person name="Murrell J.C."/>
            <person name="Bruce D."/>
            <person name="Cheng J.F."/>
            <person name="Copeland A."/>
            <person name="Goodwin L."/>
            <person name="Hauser L."/>
            <person name="Lajus A."/>
            <person name="Land M.L."/>
            <person name="Lapidus A."/>
            <person name="Lucas S."/>
            <person name="Medigue C."/>
            <person name="Pitluck S."/>
            <person name="Woyke T."/>
            <person name="Zeytun A."/>
            <person name="Stein L.Y."/>
        </authorList>
    </citation>
    <scope>NUCLEOTIDE SEQUENCE [LARGE SCALE GENOMIC DNA]</scope>
    <source>
        <strain evidence="2 3">BG8</strain>
    </source>
</reference>
<sequence>MKFKFWGVRGSIPTPGPMTVKYGGNTTCIEIRTERDELIILDAGTGIHALAQTLLGSMPITANIFITHTHWDHIQGLPFFLPIFFKNNRINIYGGLDPVTDENINRALSVQLQYSYFPIHEAQLKARIEYLTVRPGETVSVGSARITPIILNHPVLNFGYRVECDGASLFFTGDFENPVNIYQPEDDYYESFQLFLVEKNQEIQAAMRGVDALIVDSSYTDEEYAIRQGWGHGTYRSGIKLAIEANAKRLFLTHHEPTRTDADLDRIYRELKEQHPHFTDRLFIAHEGMEVCL</sequence>
<protein>
    <submittedName>
        <fullName evidence="2">Metal-dependent hydrolase, beta-lactamase superfamily I</fullName>
    </submittedName>
</protein>
<dbReference type="GO" id="GO:0016787">
    <property type="term" value="F:hydrolase activity"/>
    <property type="evidence" value="ECO:0007669"/>
    <property type="project" value="UniProtKB-KW"/>
</dbReference>
<gene>
    <name evidence="2" type="ORF">Metal_0173</name>
</gene>
<dbReference type="SMART" id="SM00849">
    <property type="entry name" value="Lactamase_B"/>
    <property type="match status" value="1"/>
</dbReference>
<dbReference type="RefSeq" id="WP_005368685.1">
    <property type="nucleotide sequence ID" value="NZ_CM001475.1"/>
</dbReference>
<dbReference type="AlphaFoldDB" id="H8GKN2"/>
<accession>H8GKN2</accession>
<feature type="domain" description="Metallo-beta-lactamase" evidence="1">
    <location>
        <begin position="25"/>
        <end position="207"/>
    </location>
</feature>
<dbReference type="CDD" id="cd07715">
    <property type="entry name" value="TaR3-like_MBL-fold"/>
    <property type="match status" value="1"/>
</dbReference>
<evidence type="ECO:0000313" key="3">
    <source>
        <dbReference type="Proteomes" id="UP000005090"/>
    </source>
</evidence>
<dbReference type="SUPFAM" id="SSF56281">
    <property type="entry name" value="Metallo-hydrolase/oxidoreductase"/>
    <property type="match status" value="1"/>
</dbReference>
<dbReference type="InterPro" id="IPR001279">
    <property type="entry name" value="Metallo-B-lactamas"/>
</dbReference>
<dbReference type="eggNOG" id="COG1235">
    <property type="taxonomic scope" value="Bacteria"/>
</dbReference>
<dbReference type="InterPro" id="IPR036866">
    <property type="entry name" value="RibonucZ/Hydroxyglut_hydro"/>
</dbReference>
<dbReference type="PANTHER" id="PTHR42663:SF4">
    <property type="entry name" value="SLL1036 PROTEIN"/>
    <property type="match status" value="1"/>
</dbReference>
<organism evidence="2 3">
    <name type="scientific">Methylomicrobium album BG8</name>
    <dbReference type="NCBI Taxonomy" id="686340"/>
    <lineage>
        <taxon>Bacteria</taxon>
        <taxon>Pseudomonadati</taxon>
        <taxon>Pseudomonadota</taxon>
        <taxon>Gammaproteobacteria</taxon>
        <taxon>Methylococcales</taxon>
        <taxon>Methylococcaceae</taxon>
        <taxon>Methylomicrobium</taxon>
    </lineage>
</organism>
<dbReference type="Proteomes" id="UP000005090">
    <property type="component" value="Chromosome"/>
</dbReference>
<keyword evidence="3" id="KW-1185">Reference proteome</keyword>